<sequence>MPQGPTGALFPQQPAVLFVCTGNICRSPMGEGILRAEAAKRGLSTEGPQAVRVDSAAIAHWNLGDAPDQRAQAQMAAMGCDISAHRARMVRVGDFRRFTHIIAMDHSHLKHLLAMRPHDSIADISLMLDHVPGQAGQAVADPYYGTTADFAAARDLITQGCAHLAAKLWPQAGQADQGGGRATTTTPQGRTAPNAKEQHHG</sequence>
<evidence type="ECO:0000313" key="9">
    <source>
        <dbReference type="Proteomes" id="UP000318709"/>
    </source>
</evidence>
<evidence type="ECO:0000313" key="8">
    <source>
        <dbReference type="EMBL" id="QDH14490.1"/>
    </source>
</evidence>
<keyword evidence="3" id="KW-0378">Hydrolase</keyword>
<dbReference type="InterPro" id="IPR036196">
    <property type="entry name" value="Ptyr_pPase_sf"/>
</dbReference>
<dbReference type="Pfam" id="PF01451">
    <property type="entry name" value="LMWPc"/>
    <property type="match status" value="1"/>
</dbReference>
<gene>
    <name evidence="8" type="ORF">E3E12_07520</name>
</gene>
<dbReference type="EMBL" id="CP038231">
    <property type="protein sequence ID" value="QDH14490.1"/>
    <property type="molecule type" value="Genomic_DNA"/>
</dbReference>
<evidence type="ECO:0000256" key="2">
    <source>
        <dbReference type="ARBA" id="ARBA00013064"/>
    </source>
</evidence>
<feature type="active site" evidence="5">
    <location>
        <position position="26"/>
    </location>
</feature>
<dbReference type="PANTHER" id="PTHR11717">
    <property type="entry name" value="LOW MOLECULAR WEIGHT PROTEIN TYROSINE PHOSPHATASE"/>
    <property type="match status" value="1"/>
</dbReference>
<keyword evidence="9" id="KW-1185">Reference proteome</keyword>
<evidence type="ECO:0000256" key="6">
    <source>
        <dbReference type="SAM" id="MobiDB-lite"/>
    </source>
</evidence>
<dbReference type="InterPro" id="IPR050438">
    <property type="entry name" value="LMW_PTPase"/>
</dbReference>
<feature type="region of interest" description="Disordered" evidence="6">
    <location>
        <begin position="172"/>
        <end position="201"/>
    </location>
</feature>
<evidence type="ECO:0000256" key="3">
    <source>
        <dbReference type="ARBA" id="ARBA00022801"/>
    </source>
</evidence>
<name>A0A4Y6UC34_9PROT</name>
<feature type="domain" description="Phosphotyrosine protein phosphatase I" evidence="7">
    <location>
        <begin position="14"/>
        <end position="167"/>
    </location>
</feature>
<dbReference type="GO" id="GO:0004725">
    <property type="term" value="F:protein tyrosine phosphatase activity"/>
    <property type="evidence" value="ECO:0007669"/>
    <property type="project" value="UniProtKB-EC"/>
</dbReference>
<feature type="active site" description="Proton donor" evidence="5">
    <location>
        <position position="141"/>
    </location>
</feature>
<dbReference type="SMART" id="SM00226">
    <property type="entry name" value="LMWPc"/>
    <property type="match status" value="1"/>
</dbReference>
<dbReference type="PANTHER" id="PTHR11717:SF7">
    <property type="entry name" value="LOW MOLECULAR WEIGHT PHOSPHOTYROSINE PROTEIN PHOSPHATASE"/>
    <property type="match status" value="1"/>
</dbReference>
<comment type="similarity">
    <text evidence="1">Belongs to the low molecular weight phosphotyrosine protein phosphatase family.</text>
</comment>
<dbReference type="Gene3D" id="3.40.50.2300">
    <property type="match status" value="1"/>
</dbReference>
<dbReference type="CDD" id="cd16343">
    <property type="entry name" value="LMWPTP"/>
    <property type="match status" value="1"/>
</dbReference>
<protein>
    <recommendedName>
        <fullName evidence="2">protein-tyrosine-phosphatase</fullName>
        <ecNumber evidence="2">3.1.3.48</ecNumber>
    </recommendedName>
</protein>
<dbReference type="OrthoDB" id="9784339at2"/>
<proteinExistence type="inferred from homology"/>
<evidence type="ECO:0000256" key="1">
    <source>
        <dbReference type="ARBA" id="ARBA00011063"/>
    </source>
</evidence>
<feature type="active site" description="Nucleophile" evidence="5">
    <location>
        <position position="20"/>
    </location>
</feature>
<dbReference type="SUPFAM" id="SSF52788">
    <property type="entry name" value="Phosphotyrosine protein phosphatases I"/>
    <property type="match status" value="1"/>
</dbReference>
<dbReference type="EC" id="3.1.3.48" evidence="2"/>
<keyword evidence="4" id="KW-0904">Protein phosphatase</keyword>
<dbReference type="PRINTS" id="PR00719">
    <property type="entry name" value="LMWPTPASE"/>
</dbReference>
<dbReference type="Proteomes" id="UP000318709">
    <property type="component" value="Chromosome"/>
</dbReference>
<dbReference type="AlphaFoldDB" id="A0A4Y6UC34"/>
<organism evidence="8 9">
    <name type="scientific">Formicincola oecophyllae</name>
    <dbReference type="NCBI Taxonomy" id="2558361"/>
    <lineage>
        <taxon>Bacteria</taxon>
        <taxon>Pseudomonadati</taxon>
        <taxon>Pseudomonadota</taxon>
        <taxon>Alphaproteobacteria</taxon>
        <taxon>Acetobacterales</taxon>
        <taxon>Acetobacteraceae</taxon>
        <taxon>Formicincola</taxon>
    </lineage>
</organism>
<evidence type="ECO:0000259" key="7">
    <source>
        <dbReference type="SMART" id="SM00226"/>
    </source>
</evidence>
<evidence type="ECO:0000256" key="4">
    <source>
        <dbReference type="ARBA" id="ARBA00022912"/>
    </source>
</evidence>
<reference evidence="8 9" key="1">
    <citation type="submission" date="2019-03" db="EMBL/GenBank/DDBJ databases">
        <title>The complete genome sequence of Swingsia_sp. F3b2 LMG30590(T).</title>
        <authorList>
            <person name="Chua K.-O."/>
            <person name="Chan K.-G."/>
            <person name="See-Too W.-S."/>
        </authorList>
    </citation>
    <scope>NUCLEOTIDE SEQUENCE [LARGE SCALE GENOMIC DNA]</scope>
    <source>
        <strain evidence="8 9">F3b2</strain>
    </source>
</reference>
<dbReference type="InterPro" id="IPR017867">
    <property type="entry name" value="Tyr_phospatase_low_mol_wt"/>
</dbReference>
<accession>A0A4Y6UC34</accession>
<dbReference type="KEGG" id="swf:E3E12_07520"/>
<evidence type="ECO:0000256" key="5">
    <source>
        <dbReference type="PIRSR" id="PIRSR617867-1"/>
    </source>
</evidence>
<dbReference type="InterPro" id="IPR023485">
    <property type="entry name" value="Ptyr_pPase"/>
</dbReference>